<sequence length="126" mass="13552">MHILLADENAEPERVAELTGYLREELLDLDVDDVTALPGGEVPPGARAVEVAAIGALLVSLGSSANALNQVMTVIRSWLGRHHETHPSLHLQMGDDVLEVSEATDDQVTEAFRLFVERHAPAGAQP</sequence>
<evidence type="ECO:0000313" key="1">
    <source>
        <dbReference type="EMBL" id="OIJ63727.1"/>
    </source>
</evidence>
<dbReference type="EMBL" id="LAVA02000097">
    <property type="protein sequence ID" value="OIJ63727.1"/>
    <property type="molecule type" value="Genomic_DNA"/>
</dbReference>
<protein>
    <submittedName>
        <fullName evidence="1">Uncharacterized protein</fullName>
    </submittedName>
</protein>
<comment type="caution">
    <text evidence="1">The sequence shown here is derived from an EMBL/GenBank/DDBJ whole genome shotgun (WGS) entry which is preliminary data.</text>
</comment>
<organism evidence="1 2">
    <name type="scientific">Streptomyces mangrovisoli</name>
    <dbReference type="NCBI Taxonomy" id="1428628"/>
    <lineage>
        <taxon>Bacteria</taxon>
        <taxon>Bacillati</taxon>
        <taxon>Actinomycetota</taxon>
        <taxon>Actinomycetes</taxon>
        <taxon>Kitasatosporales</taxon>
        <taxon>Streptomycetaceae</taxon>
        <taxon>Streptomyces</taxon>
    </lineage>
</organism>
<gene>
    <name evidence="1" type="ORF">WN71_032925</name>
</gene>
<proteinExistence type="predicted"/>
<dbReference type="AlphaFoldDB" id="A0A1J4NMZ9"/>
<dbReference type="Proteomes" id="UP000034196">
    <property type="component" value="Unassembled WGS sequence"/>
</dbReference>
<reference evidence="1" key="1">
    <citation type="submission" date="2016-10" db="EMBL/GenBank/DDBJ databases">
        <title>Genome sequence of Streptomyces mangrovisoli MUSC 149.</title>
        <authorList>
            <person name="Lee L.-H."/>
            <person name="Ser H.-L."/>
        </authorList>
    </citation>
    <scope>NUCLEOTIDE SEQUENCE [LARGE SCALE GENOMIC DNA]</scope>
    <source>
        <strain evidence="1">MUSC 149</strain>
    </source>
</reference>
<keyword evidence="2" id="KW-1185">Reference proteome</keyword>
<name>A0A1J4NMZ9_9ACTN</name>
<accession>A0A1J4NMZ9</accession>
<evidence type="ECO:0000313" key="2">
    <source>
        <dbReference type="Proteomes" id="UP000034196"/>
    </source>
</evidence>